<evidence type="ECO:0000256" key="5">
    <source>
        <dbReference type="ARBA" id="ARBA00022617"/>
    </source>
</evidence>
<reference evidence="13 14" key="1">
    <citation type="submission" date="2019-05" db="EMBL/GenBank/DDBJ databases">
        <title>Arcobacter sp. nov., isolated from sea sediment.</title>
        <authorList>
            <person name="Kim W."/>
        </authorList>
    </citation>
    <scope>NUCLEOTIDE SEQUENCE [LARGE SCALE GENOMIC DNA]</scope>
    <source>
        <strain evidence="13 14">CAU 1517</strain>
    </source>
</reference>
<comment type="similarity">
    <text evidence="2">Belongs to the NapC/NirT/NrfH family.</text>
</comment>
<evidence type="ECO:0000256" key="1">
    <source>
        <dbReference type="ARBA" id="ARBA00004236"/>
    </source>
</evidence>
<evidence type="ECO:0000313" key="13">
    <source>
        <dbReference type="EMBL" id="TLP36913.1"/>
    </source>
</evidence>
<dbReference type="SUPFAM" id="SSF48695">
    <property type="entry name" value="Multiheme cytochromes"/>
    <property type="match status" value="1"/>
</dbReference>
<comment type="caution">
    <text evidence="13">The sequence shown here is derived from an EMBL/GenBank/DDBJ whole genome shotgun (WGS) entry which is preliminary data.</text>
</comment>
<dbReference type="Pfam" id="PF03264">
    <property type="entry name" value="Cytochrom_NNT"/>
    <property type="match status" value="1"/>
</dbReference>
<keyword evidence="5" id="KW-0349">Heme</keyword>
<dbReference type="InterPro" id="IPR038266">
    <property type="entry name" value="NapC/NirT_cytc_sf"/>
</dbReference>
<dbReference type="InterPro" id="IPR036280">
    <property type="entry name" value="Multihaem_cyt_sf"/>
</dbReference>
<dbReference type="RefSeq" id="WP_138153167.1">
    <property type="nucleotide sequence ID" value="NZ_VANU01000005.1"/>
</dbReference>
<keyword evidence="9" id="KW-1133">Transmembrane helix</keyword>
<keyword evidence="6" id="KW-0812">Transmembrane</keyword>
<dbReference type="OrthoDB" id="9782159at2"/>
<evidence type="ECO:0000313" key="14">
    <source>
        <dbReference type="Proteomes" id="UP000308901"/>
    </source>
</evidence>
<protein>
    <submittedName>
        <fullName evidence="13">Cytochrome C</fullName>
    </submittedName>
</protein>
<dbReference type="PANTHER" id="PTHR30333:SF1">
    <property type="entry name" value="CYTOCHROME C-TYPE PROTEIN NAPC"/>
    <property type="match status" value="1"/>
</dbReference>
<keyword evidence="8" id="KW-0249">Electron transport</keyword>
<keyword evidence="4" id="KW-1003">Cell membrane</keyword>
<dbReference type="Proteomes" id="UP000308901">
    <property type="component" value="Unassembled WGS sequence"/>
</dbReference>
<sequence>MKKNIVLFGFIGVFVGLLIALATYQGLHMTSDDKFCSVCHEMDPMVAAYQNDVHGGAGHTGIKVKCVECHLPHDSLAAYIYTKARNGVIEGAIHFFGEPEKIDWQKNREKRAHFVYDEGCISCHTTYNSNEKYSKMAQKLHKHYDSLLGTNKEISCASCHVEIGHTGLRSALNYYKPEYEYYEGKLEKERKELEKLLDEKLDRK</sequence>
<dbReference type="EMBL" id="VANU01000005">
    <property type="protein sequence ID" value="TLP36913.1"/>
    <property type="molecule type" value="Genomic_DNA"/>
</dbReference>
<evidence type="ECO:0000256" key="2">
    <source>
        <dbReference type="ARBA" id="ARBA00007395"/>
    </source>
</evidence>
<proteinExistence type="inferred from homology"/>
<keyword evidence="14" id="KW-1185">Reference proteome</keyword>
<evidence type="ECO:0000259" key="12">
    <source>
        <dbReference type="Pfam" id="PF03264"/>
    </source>
</evidence>
<keyword evidence="3" id="KW-0813">Transport</keyword>
<evidence type="ECO:0000256" key="11">
    <source>
        <dbReference type="ARBA" id="ARBA00023136"/>
    </source>
</evidence>
<keyword evidence="10" id="KW-0408">Iron</keyword>
<dbReference type="AlphaFoldDB" id="A0A5R8XYV9"/>
<dbReference type="Gene3D" id="1.10.3820.10">
    <property type="entry name" value="Di-heme elbow motif domain"/>
    <property type="match status" value="1"/>
</dbReference>
<evidence type="ECO:0000256" key="9">
    <source>
        <dbReference type="ARBA" id="ARBA00022989"/>
    </source>
</evidence>
<dbReference type="GO" id="GO:0009055">
    <property type="term" value="F:electron transfer activity"/>
    <property type="evidence" value="ECO:0007669"/>
    <property type="project" value="TreeGrafter"/>
</dbReference>
<dbReference type="GO" id="GO:0005886">
    <property type="term" value="C:plasma membrane"/>
    <property type="evidence" value="ECO:0007669"/>
    <property type="project" value="UniProtKB-SubCell"/>
</dbReference>
<dbReference type="PANTHER" id="PTHR30333">
    <property type="entry name" value="CYTOCHROME C-TYPE PROTEIN"/>
    <property type="match status" value="1"/>
</dbReference>
<dbReference type="GO" id="GO:0009061">
    <property type="term" value="P:anaerobic respiration"/>
    <property type="evidence" value="ECO:0007669"/>
    <property type="project" value="TreeGrafter"/>
</dbReference>
<keyword evidence="11" id="KW-0472">Membrane</keyword>
<gene>
    <name evidence="13" type="ORF">FDK22_11750</name>
</gene>
<dbReference type="InterPro" id="IPR051174">
    <property type="entry name" value="Cytochrome_c-type_ET"/>
</dbReference>
<evidence type="ECO:0000256" key="10">
    <source>
        <dbReference type="ARBA" id="ARBA00023004"/>
    </source>
</evidence>
<name>A0A5R8XYV9_9BACT</name>
<comment type="subcellular location">
    <subcellularLocation>
        <location evidence="1">Cell membrane</location>
    </subcellularLocation>
</comment>
<evidence type="ECO:0000256" key="3">
    <source>
        <dbReference type="ARBA" id="ARBA00022448"/>
    </source>
</evidence>
<evidence type="ECO:0000256" key="8">
    <source>
        <dbReference type="ARBA" id="ARBA00022982"/>
    </source>
</evidence>
<dbReference type="GO" id="GO:0046872">
    <property type="term" value="F:metal ion binding"/>
    <property type="evidence" value="ECO:0007669"/>
    <property type="project" value="UniProtKB-KW"/>
</dbReference>
<evidence type="ECO:0000256" key="7">
    <source>
        <dbReference type="ARBA" id="ARBA00022723"/>
    </source>
</evidence>
<feature type="domain" description="NapC/NirT cytochrome c N-terminal" evidence="12">
    <location>
        <begin position="3"/>
        <end position="166"/>
    </location>
</feature>
<organism evidence="13 14">
    <name type="scientific">Arcobacter arenosus</name>
    <dbReference type="NCBI Taxonomy" id="2576037"/>
    <lineage>
        <taxon>Bacteria</taxon>
        <taxon>Pseudomonadati</taxon>
        <taxon>Campylobacterota</taxon>
        <taxon>Epsilonproteobacteria</taxon>
        <taxon>Campylobacterales</taxon>
        <taxon>Arcobacteraceae</taxon>
        <taxon>Arcobacter</taxon>
    </lineage>
</organism>
<evidence type="ECO:0000256" key="6">
    <source>
        <dbReference type="ARBA" id="ARBA00022692"/>
    </source>
</evidence>
<keyword evidence="7" id="KW-0479">Metal-binding</keyword>
<accession>A0A5R8XYV9</accession>
<dbReference type="InterPro" id="IPR005126">
    <property type="entry name" value="NapC/NirT_cyt_c_N"/>
</dbReference>
<evidence type="ECO:0000256" key="4">
    <source>
        <dbReference type="ARBA" id="ARBA00022475"/>
    </source>
</evidence>